<feature type="compositionally biased region" description="Basic and acidic residues" evidence="1">
    <location>
        <begin position="237"/>
        <end position="247"/>
    </location>
</feature>
<feature type="compositionally biased region" description="Basic residues" evidence="1">
    <location>
        <begin position="319"/>
        <end position="328"/>
    </location>
</feature>
<protein>
    <submittedName>
        <fullName evidence="2">Ankyrin</fullName>
    </submittedName>
</protein>
<dbReference type="AlphaFoldDB" id="A0A6J4QK80"/>
<feature type="compositionally biased region" description="Basic and acidic residues" evidence="1">
    <location>
        <begin position="86"/>
        <end position="107"/>
    </location>
</feature>
<feature type="compositionally biased region" description="Basic and acidic residues" evidence="1">
    <location>
        <begin position="215"/>
        <end position="226"/>
    </location>
</feature>
<feature type="compositionally biased region" description="Basic residues" evidence="1">
    <location>
        <begin position="334"/>
        <end position="369"/>
    </location>
</feature>
<evidence type="ECO:0000313" key="2">
    <source>
        <dbReference type="EMBL" id="CAA9447241.1"/>
    </source>
</evidence>
<feature type="compositionally biased region" description="Basic and acidic residues" evidence="1">
    <location>
        <begin position="283"/>
        <end position="295"/>
    </location>
</feature>
<feature type="compositionally biased region" description="Basic and acidic residues" evidence="1">
    <location>
        <begin position="119"/>
        <end position="128"/>
    </location>
</feature>
<reference evidence="2" key="1">
    <citation type="submission" date="2020-02" db="EMBL/GenBank/DDBJ databases">
        <authorList>
            <person name="Meier V. D."/>
        </authorList>
    </citation>
    <scope>NUCLEOTIDE SEQUENCE</scope>
    <source>
        <strain evidence="2">AVDCRST_MAG66</strain>
    </source>
</reference>
<accession>A0A6J4QK80</accession>
<feature type="compositionally biased region" description="Basic residues" evidence="1">
    <location>
        <begin position="50"/>
        <end position="63"/>
    </location>
</feature>
<feature type="compositionally biased region" description="Basic and acidic residues" evidence="1">
    <location>
        <begin position="170"/>
        <end position="180"/>
    </location>
</feature>
<organism evidence="2">
    <name type="scientific">uncultured Pseudonocardia sp</name>
    <dbReference type="NCBI Taxonomy" id="211455"/>
    <lineage>
        <taxon>Bacteria</taxon>
        <taxon>Bacillati</taxon>
        <taxon>Actinomycetota</taxon>
        <taxon>Actinomycetes</taxon>
        <taxon>Pseudonocardiales</taxon>
        <taxon>Pseudonocardiaceae</taxon>
        <taxon>Pseudonocardia</taxon>
        <taxon>environmental samples</taxon>
    </lineage>
</organism>
<feature type="non-terminal residue" evidence="2">
    <location>
        <position position="477"/>
    </location>
</feature>
<sequence length="477" mass="53227">GHPDDASSGGEVLRRPRRGRPARGNGRALSVDRVRASPRPLERGDPLPRPTRRPRGRRAGVRGARRDHGGARLPAARPAGRRARRRGDDLHEGGADPHPRGVRDRGRARPLPRRRGPHRRLEGLLRPERRGRRVQRRPRRAAGRGGVGGRRRSGGRPARRRRRRRRARGRPADTADDRRRPGGRGAGAGAARRRGERARDRRSRWGDPAAQGLPGREHRDRADAGRGGRLRRRHDAHHGAHPADGRDLVQLPGHRQAAPRPRGGRRHQHALRLLATAALRVRARGEQRRHREDARGGALVHRAQGGRPAQCGGAAADGRRRRRRRRDRRAPGGRGRRGRRAVPRRQRLQRRPHPAAGRLPRRAHGHRPAAARGGGGRQRGGTDLRGRAAAQGGVQRPRGVHRAPRRAPRRGARRPGRDERLHPAARRDLARVRRLRPGPGRGGRQHRPARPRRPHAARPRAAGVRGRPRRDPLGRGV</sequence>
<feature type="compositionally biased region" description="Basic residues" evidence="1">
    <location>
        <begin position="443"/>
        <end position="458"/>
    </location>
</feature>
<feature type="compositionally biased region" description="Basic residues" evidence="1">
    <location>
        <begin position="398"/>
        <end position="414"/>
    </location>
</feature>
<feature type="region of interest" description="Disordered" evidence="1">
    <location>
        <begin position="282"/>
        <end position="477"/>
    </location>
</feature>
<feature type="compositionally biased region" description="Basic and acidic residues" evidence="1">
    <location>
        <begin position="30"/>
        <end position="46"/>
    </location>
</feature>
<feature type="compositionally biased region" description="Low complexity" evidence="1">
    <location>
        <begin position="252"/>
        <end position="261"/>
    </location>
</feature>
<proteinExistence type="predicted"/>
<name>A0A6J4QK80_9PSEU</name>
<gene>
    <name evidence="2" type="ORF">AVDCRST_MAG66-4554</name>
</gene>
<feature type="compositionally biased region" description="Basic and acidic residues" evidence="1">
    <location>
        <begin position="415"/>
        <end position="431"/>
    </location>
</feature>
<feature type="compositionally biased region" description="Basic residues" evidence="1">
    <location>
        <begin position="149"/>
        <end position="169"/>
    </location>
</feature>
<feature type="compositionally biased region" description="Basic residues" evidence="1">
    <location>
        <begin position="108"/>
        <end position="118"/>
    </location>
</feature>
<feature type="region of interest" description="Disordered" evidence="1">
    <location>
        <begin position="1"/>
        <end position="268"/>
    </location>
</feature>
<dbReference type="EMBL" id="CADCUS010000613">
    <property type="protein sequence ID" value="CAA9447241.1"/>
    <property type="molecule type" value="Genomic_DNA"/>
</dbReference>
<evidence type="ECO:0000256" key="1">
    <source>
        <dbReference type="SAM" id="MobiDB-lite"/>
    </source>
</evidence>
<feature type="compositionally biased region" description="Basic residues" evidence="1">
    <location>
        <begin position="129"/>
        <end position="142"/>
    </location>
</feature>
<feature type="non-terminal residue" evidence="2">
    <location>
        <position position="1"/>
    </location>
</feature>